<name>A0A835BL87_9POAL</name>
<reference evidence="2" key="1">
    <citation type="submission" date="2020-07" db="EMBL/GenBank/DDBJ databases">
        <title>Genome sequence and genetic diversity analysis of an under-domesticated orphan crop, white fonio (Digitaria exilis).</title>
        <authorList>
            <person name="Bennetzen J.L."/>
            <person name="Chen S."/>
            <person name="Ma X."/>
            <person name="Wang X."/>
            <person name="Yssel A.E.J."/>
            <person name="Chaluvadi S.R."/>
            <person name="Johnson M."/>
            <person name="Gangashetty P."/>
            <person name="Hamidou F."/>
            <person name="Sanogo M.D."/>
            <person name="Zwaenepoel A."/>
            <person name="Wallace J."/>
            <person name="Van De Peer Y."/>
            <person name="Van Deynze A."/>
        </authorList>
    </citation>
    <scope>NUCLEOTIDE SEQUENCE</scope>
    <source>
        <tissue evidence="2">Leaves</tissue>
    </source>
</reference>
<evidence type="ECO:0000313" key="3">
    <source>
        <dbReference type="Proteomes" id="UP000636709"/>
    </source>
</evidence>
<dbReference type="PANTHER" id="PTHR46250:SF1">
    <property type="entry name" value="OS07G0647600 PROTEIN"/>
    <property type="match status" value="1"/>
</dbReference>
<comment type="caution">
    <text evidence="2">The sequence shown here is derived from an EMBL/GenBank/DDBJ whole genome shotgun (WGS) entry which is preliminary data.</text>
</comment>
<feature type="compositionally biased region" description="Basic and acidic residues" evidence="1">
    <location>
        <begin position="149"/>
        <end position="158"/>
    </location>
</feature>
<feature type="compositionally biased region" description="Polar residues" evidence="1">
    <location>
        <begin position="243"/>
        <end position="257"/>
    </location>
</feature>
<evidence type="ECO:0000256" key="1">
    <source>
        <dbReference type="SAM" id="MobiDB-lite"/>
    </source>
</evidence>
<proteinExistence type="predicted"/>
<sequence>MKTGFTYSYSAAAGNERTRAGPGPAWAAAWPTGRSGAPRRRPGRHEGAAPTKGARREGLYVPHVEPDKKRDAGAGKTGRLGGDEAKQGSGGGSSSFSPFLPSPSPSPSLPSSRTCSGPVASGEGRAELGAARSREEPKRRFATRAARMLGREHGDTRRASRGSGRGDAAEEPLGLCNIKDHPRAKGLYGIPSIYFDTFDAIYGKERYTGEEMEGSEEAIANMENNENTNEVGDGEAEDDGMSAGQSGRSLIATLSSKKNTRMM</sequence>
<dbReference type="PANTHER" id="PTHR46250">
    <property type="entry name" value="MYB/SANT-LIKE DNA-BINDING DOMAIN PROTEIN-RELATED"/>
    <property type="match status" value="1"/>
</dbReference>
<evidence type="ECO:0000313" key="2">
    <source>
        <dbReference type="EMBL" id="KAF8700723.1"/>
    </source>
</evidence>
<dbReference type="Proteomes" id="UP000636709">
    <property type="component" value="Unassembled WGS sequence"/>
</dbReference>
<gene>
    <name evidence="2" type="ORF">HU200_034076</name>
</gene>
<feature type="compositionally biased region" description="Basic and acidic residues" evidence="1">
    <location>
        <begin position="54"/>
        <end position="73"/>
    </location>
</feature>
<feature type="region of interest" description="Disordered" evidence="1">
    <location>
        <begin position="224"/>
        <end position="263"/>
    </location>
</feature>
<dbReference type="EMBL" id="JACEFO010001825">
    <property type="protein sequence ID" value="KAF8700723.1"/>
    <property type="molecule type" value="Genomic_DNA"/>
</dbReference>
<feature type="compositionally biased region" description="Low complexity" evidence="1">
    <location>
        <begin position="20"/>
        <end position="36"/>
    </location>
</feature>
<protein>
    <submittedName>
        <fullName evidence="2">Uncharacterized protein</fullName>
    </submittedName>
</protein>
<keyword evidence="3" id="KW-1185">Reference proteome</keyword>
<organism evidence="2 3">
    <name type="scientific">Digitaria exilis</name>
    <dbReference type="NCBI Taxonomy" id="1010633"/>
    <lineage>
        <taxon>Eukaryota</taxon>
        <taxon>Viridiplantae</taxon>
        <taxon>Streptophyta</taxon>
        <taxon>Embryophyta</taxon>
        <taxon>Tracheophyta</taxon>
        <taxon>Spermatophyta</taxon>
        <taxon>Magnoliopsida</taxon>
        <taxon>Liliopsida</taxon>
        <taxon>Poales</taxon>
        <taxon>Poaceae</taxon>
        <taxon>PACMAD clade</taxon>
        <taxon>Panicoideae</taxon>
        <taxon>Panicodae</taxon>
        <taxon>Paniceae</taxon>
        <taxon>Anthephorinae</taxon>
        <taxon>Digitaria</taxon>
    </lineage>
</organism>
<accession>A0A835BL87</accession>
<dbReference type="AlphaFoldDB" id="A0A835BL87"/>
<feature type="region of interest" description="Disordered" evidence="1">
    <location>
        <begin position="1"/>
        <end position="173"/>
    </location>
</feature>